<sequence length="112" mass="12758">MRAMHNLALCHRFARGIPKNQPQADKWMKEAALHGHPRAQHEYGVALRADGNACRALMFFILSSRGGVAEAQQARARLESQLSRRSNRQAREDADKWRPQARHKRSLCSSDI</sequence>
<dbReference type="EMBL" id="LGRX02008599">
    <property type="protein sequence ID" value="KAK3273209.1"/>
    <property type="molecule type" value="Genomic_DNA"/>
</dbReference>
<dbReference type="InterPro" id="IPR053301">
    <property type="entry name" value="F-box_motif"/>
</dbReference>
<evidence type="ECO:0000313" key="3">
    <source>
        <dbReference type="Proteomes" id="UP001190700"/>
    </source>
</evidence>
<dbReference type="InterPro" id="IPR006597">
    <property type="entry name" value="Sel1-like"/>
</dbReference>
<protein>
    <recommendedName>
        <fullName evidence="4">Sel1 repeat family protein</fullName>
    </recommendedName>
</protein>
<keyword evidence="3" id="KW-1185">Reference proteome</keyword>
<feature type="region of interest" description="Disordered" evidence="1">
    <location>
        <begin position="79"/>
        <end position="112"/>
    </location>
</feature>
<name>A0AAE0G7U2_9CHLO</name>
<dbReference type="SMART" id="SM00671">
    <property type="entry name" value="SEL1"/>
    <property type="match status" value="1"/>
</dbReference>
<dbReference type="InterPro" id="IPR011990">
    <property type="entry name" value="TPR-like_helical_dom_sf"/>
</dbReference>
<dbReference type="PANTHER" id="PTHR45088">
    <property type="entry name" value="OSJNBA0022H21.17 PROTEIN"/>
    <property type="match status" value="1"/>
</dbReference>
<comment type="caution">
    <text evidence="2">The sequence shown here is derived from an EMBL/GenBank/DDBJ whole genome shotgun (WGS) entry which is preliminary data.</text>
</comment>
<dbReference type="Gene3D" id="1.25.40.10">
    <property type="entry name" value="Tetratricopeptide repeat domain"/>
    <property type="match status" value="1"/>
</dbReference>
<evidence type="ECO:0000256" key="1">
    <source>
        <dbReference type="SAM" id="MobiDB-lite"/>
    </source>
</evidence>
<accession>A0AAE0G7U2</accession>
<dbReference type="SUPFAM" id="SSF81901">
    <property type="entry name" value="HCP-like"/>
    <property type="match status" value="1"/>
</dbReference>
<reference evidence="2 3" key="1">
    <citation type="journal article" date="2015" name="Genome Biol. Evol.">
        <title>Comparative Genomics of a Bacterivorous Green Alga Reveals Evolutionary Causalities and Consequences of Phago-Mixotrophic Mode of Nutrition.</title>
        <authorList>
            <person name="Burns J.A."/>
            <person name="Paasch A."/>
            <person name="Narechania A."/>
            <person name="Kim E."/>
        </authorList>
    </citation>
    <scope>NUCLEOTIDE SEQUENCE [LARGE SCALE GENOMIC DNA]</scope>
    <source>
        <strain evidence="2 3">PLY_AMNH</strain>
    </source>
</reference>
<evidence type="ECO:0008006" key="4">
    <source>
        <dbReference type="Google" id="ProtNLM"/>
    </source>
</evidence>
<organism evidence="2 3">
    <name type="scientific">Cymbomonas tetramitiformis</name>
    <dbReference type="NCBI Taxonomy" id="36881"/>
    <lineage>
        <taxon>Eukaryota</taxon>
        <taxon>Viridiplantae</taxon>
        <taxon>Chlorophyta</taxon>
        <taxon>Pyramimonadophyceae</taxon>
        <taxon>Pyramimonadales</taxon>
        <taxon>Pyramimonadaceae</taxon>
        <taxon>Cymbomonas</taxon>
    </lineage>
</organism>
<dbReference type="AlphaFoldDB" id="A0AAE0G7U2"/>
<gene>
    <name evidence="2" type="ORF">CYMTET_18542</name>
</gene>
<proteinExistence type="predicted"/>
<dbReference type="Proteomes" id="UP001190700">
    <property type="component" value="Unassembled WGS sequence"/>
</dbReference>
<dbReference type="PANTHER" id="PTHR45088:SF1">
    <property type="entry name" value="OS04G0476000 PROTEIN"/>
    <property type="match status" value="1"/>
</dbReference>
<evidence type="ECO:0000313" key="2">
    <source>
        <dbReference type="EMBL" id="KAK3273209.1"/>
    </source>
</evidence>
<feature type="compositionally biased region" description="Basic and acidic residues" evidence="1">
    <location>
        <begin position="89"/>
        <end position="98"/>
    </location>
</feature>